<dbReference type="EMBL" id="JAYGII010000006">
    <property type="protein sequence ID" value="MEA5445106.1"/>
    <property type="molecule type" value="Genomic_DNA"/>
</dbReference>
<keyword evidence="2" id="KW-1185">Reference proteome</keyword>
<dbReference type="Proteomes" id="UP001302316">
    <property type="component" value="Unassembled WGS sequence"/>
</dbReference>
<organism evidence="1 2">
    <name type="scientific">Natronospira elongata</name>
    <dbReference type="NCBI Taxonomy" id="3110268"/>
    <lineage>
        <taxon>Bacteria</taxon>
        <taxon>Pseudomonadati</taxon>
        <taxon>Pseudomonadota</taxon>
        <taxon>Gammaproteobacteria</taxon>
        <taxon>Natronospirales</taxon>
        <taxon>Natronospiraceae</taxon>
        <taxon>Natronospira</taxon>
    </lineage>
</organism>
<sequence length="184" mass="20225">MTEAIQGRTVGLALAAAIMLVTLLPAKTADANEIGIAAWQYTQTVEGRTAILTGANARWLSRPGHPLGNGWRLQHGFELGLGRAQIDNREQSFLLLGGHGRLIYPDDGVGFYAQAGVGTLIFQSEEQRPEQPEAFRRLTENDTSVHIEVGLQSHRRGGFQIGYRHERYLDSGMEFTGFIIGMGF</sequence>
<gene>
    <name evidence="1" type="ORF">VCB98_04635</name>
</gene>
<evidence type="ECO:0000313" key="1">
    <source>
        <dbReference type="EMBL" id="MEA5445106.1"/>
    </source>
</evidence>
<reference evidence="1 2" key="1">
    <citation type="submission" date="2023-12" db="EMBL/GenBank/DDBJ databases">
        <title>Whole-genome sequencing of halo(alkali)philic microorganisms from hypersaline lakes.</title>
        <authorList>
            <person name="Sorokin D.Y."/>
            <person name="Merkel A.Y."/>
            <person name="Messina E."/>
            <person name="Yakimov M."/>
        </authorList>
    </citation>
    <scope>NUCLEOTIDE SEQUENCE [LARGE SCALE GENOMIC DNA]</scope>
    <source>
        <strain evidence="1 2">AB-CW1</strain>
    </source>
</reference>
<proteinExistence type="predicted"/>
<dbReference type="RefSeq" id="WP_346050737.1">
    <property type="nucleotide sequence ID" value="NZ_JAYGII010000006.1"/>
</dbReference>
<dbReference type="AlphaFoldDB" id="A0AAP6MMC3"/>
<protein>
    <submittedName>
        <fullName evidence="1">Uncharacterized protein</fullName>
    </submittedName>
</protein>
<name>A0AAP6MMC3_9GAMM</name>
<evidence type="ECO:0000313" key="2">
    <source>
        <dbReference type="Proteomes" id="UP001302316"/>
    </source>
</evidence>
<comment type="caution">
    <text evidence="1">The sequence shown here is derived from an EMBL/GenBank/DDBJ whole genome shotgun (WGS) entry which is preliminary data.</text>
</comment>
<accession>A0AAP6MMC3</accession>